<evidence type="ECO:0000259" key="2">
    <source>
        <dbReference type="PROSITE" id="PS50943"/>
    </source>
</evidence>
<evidence type="ECO:0000313" key="4">
    <source>
        <dbReference type="Proteomes" id="UP001387293"/>
    </source>
</evidence>
<dbReference type="Proteomes" id="UP001387293">
    <property type="component" value="Unassembled WGS sequence"/>
</dbReference>
<dbReference type="SUPFAM" id="SSF47413">
    <property type="entry name" value="lambda repressor-like DNA-binding domains"/>
    <property type="match status" value="1"/>
</dbReference>
<dbReference type="PROSITE" id="PS50943">
    <property type="entry name" value="HTH_CROC1"/>
    <property type="match status" value="1"/>
</dbReference>
<accession>A0ABU8KZ95</accession>
<gene>
    <name evidence="3" type="ORF">O7A60_19990</name>
</gene>
<dbReference type="Gene3D" id="1.10.260.40">
    <property type="entry name" value="lambda repressor-like DNA-binding domains"/>
    <property type="match status" value="1"/>
</dbReference>
<name>A0ABU8KZ95_9HYPH</name>
<keyword evidence="4" id="KW-1185">Reference proteome</keyword>
<dbReference type="EMBL" id="JAPYKS010000014">
    <property type="protein sequence ID" value="MEI9411035.1"/>
    <property type="molecule type" value="Genomic_DNA"/>
</dbReference>
<dbReference type="CDD" id="cd00093">
    <property type="entry name" value="HTH_XRE"/>
    <property type="match status" value="1"/>
</dbReference>
<comment type="caution">
    <text evidence="3">The sequence shown here is derived from an EMBL/GenBank/DDBJ whole genome shotgun (WGS) entry which is preliminary data.</text>
</comment>
<evidence type="ECO:0000313" key="3">
    <source>
        <dbReference type="EMBL" id="MEI9411035.1"/>
    </source>
</evidence>
<feature type="region of interest" description="Disordered" evidence="1">
    <location>
        <begin position="1"/>
        <end position="36"/>
    </location>
</feature>
<feature type="compositionally biased region" description="Basic residues" evidence="1">
    <location>
        <begin position="1"/>
        <end position="13"/>
    </location>
</feature>
<protein>
    <submittedName>
        <fullName evidence="3">XRE family transcriptional regulator</fullName>
    </submittedName>
</protein>
<dbReference type="InterPro" id="IPR039554">
    <property type="entry name" value="HigA2-like_HTH"/>
</dbReference>
<proteinExistence type="predicted"/>
<sequence>MCCTPSRRRRNRRRNETWILPHRGSSKSSGDPTMERQSFENVWDALEGTSAESANMTMRSNLLIAIEQRVRSWDVTQAEAANRLGITQPRLNDLLRGRITNFSLDTLINLAALAGLTVRLDIVEAA</sequence>
<organism evidence="3 4">
    <name type="scientific">Mesorhizobium salmacidum</name>
    <dbReference type="NCBI Taxonomy" id="3015171"/>
    <lineage>
        <taxon>Bacteria</taxon>
        <taxon>Pseudomonadati</taxon>
        <taxon>Pseudomonadota</taxon>
        <taxon>Alphaproteobacteria</taxon>
        <taxon>Hyphomicrobiales</taxon>
        <taxon>Phyllobacteriaceae</taxon>
        <taxon>Mesorhizobium</taxon>
    </lineage>
</organism>
<dbReference type="InterPro" id="IPR010982">
    <property type="entry name" value="Lambda_DNA-bd_dom_sf"/>
</dbReference>
<dbReference type="Pfam" id="PF13744">
    <property type="entry name" value="HTH_37"/>
    <property type="match status" value="1"/>
</dbReference>
<feature type="domain" description="HTH cro/C1-type" evidence="2">
    <location>
        <begin position="76"/>
        <end position="122"/>
    </location>
</feature>
<dbReference type="InterPro" id="IPR001387">
    <property type="entry name" value="Cro/C1-type_HTH"/>
</dbReference>
<reference evidence="3 4" key="1">
    <citation type="submission" date="2022-12" db="EMBL/GenBank/DDBJ databases">
        <authorList>
            <person name="Muema E."/>
        </authorList>
    </citation>
    <scope>NUCLEOTIDE SEQUENCE [LARGE SCALE GENOMIC DNA]</scope>
    <source>
        <strain evidence="4">1326</strain>
    </source>
</reference>
<evidence type="ECO:0000256" key="1">
    <source>
        <dbReference type="SAM" id="MobiDB-lite"/>
    </source>
</evidence>